<dbReference type="InParanoid" id="A0A1Y2LVR5"/>
<feature type="compositionally biased region" description="Basic and acidic residues" evidence="1">
    <location>
        <begin position="89"/>
        <end position="101"/>
    </location>
</feature>
<evidence type="ECO:0000313" key="3">
    <source>
        <dbReference type="Proteomes" id="UP000193240"/>
    </source>
</evidence>
<dbReference type="AlphaFoldDB" id="A0A1Y2LVR5"/>
<evidence type="ECO:0000313" key="2">
    <source>
        <dbReference type="EMBL" id="OSS47669.1"/>
    </source>
</evidence>
<keyword evidence="3" id="KW-1185">Reference proteome</keyword>
<dbReference type="Proteomes" id="UP000193240">
    <property type="component" value="Unassembled WGS sequence"/>
</dbReference>
<accession>A0A1Y2LVR5</accession>
<protein>
    <submittedName>
        <fullName evidence="2">Uncharacterized protein</fullName>
    </submittedName>
</protein>
<feature type="region of interest" description="Disordered" evidence="1">
    <location>
        <begin position="89"/>
        <end position="122"/>
    </location>
</feature>
<gene>
    <name evidence="2" type="ORF">B5807_07316</name>
</gene>
<dbReference type="EMBL" id="KZ107848">
    <property type="protein sequence ID" value="OSS47669.1"/>
    <property type="molecule type" value="Genomic_DNA"/>
</dbReference>
<organism evidence="2 3">
    <name type="scientific">Epicoccum nigrum</name>
    <name type="common">Soil fungus</name>
    <name type="synonym">Epicoccum purpurascens</name>
    <dbReference type="NCBI Taxonomy" id="105696"/>
    <lineage>
        <taxon>Eukaryota</taxon>
        <taxon>Fungi</taxon>
        <taxon>Dikarya</taxon>
        <taxon>Ascomycota</taxon>
        <taxon>Pezizomycotina</taxon>
        <taxon>Dothideomycetes</taxon>
        <taxon>Pleosporomycetidae</taxon>
        <taxon>Pleosporales</taxon>
        <taxon>Pleosporineae</taxon>
        <taxon>Didymellaceae</taxon>
        <taxon>Epicoccum</taxon>
    </lineage>
</organism>
<evidence type="ECO:0000256" key="1">
    <source>
        <dbReference type="SAM" id="MobiDB-lite"/>
    </source>
</evidence>
<sequence length="136" mass="15175">MHVPYLPARPVDIYTVRIMEHAAQTSVSMALRRLVVAAGGTFMLSLIEGPGFIFRMPTTAPCPLTSFLHGGLLEEGCLHVSKIRLEKEEKVEKEQVGKTEVGEDSDTESVEDEDAADHPGRRMQWKWTELKRVGAK</sequence>
<feature type="compositionally biased region" description="Acidic residues" evidence="1">
    <location>
        <begin position="102"/>
        <end position="115"/>
    </location>
</feature>
<proteinExistence type="predicted"/>
<name>A0A1Y2LVR5_EPING</name>
<reference evidence="2 3" key="1">
    <citation type="journal article" date="2017" name="Genome Announc.">
        <title>Genome sequence of the saprophytic ascomycete Epicoccum nigrum ICMP 19927 strain isolated from New Zealand.</title>
        <authorList>
            <person name="Fokin M."/>
            <person name="Fleetwood D."/>
            <person name="Weir B.S."/>
            <person name="Villas-Boas S.G."/>
        </authorList>
    </citation>
    <scope>NUCLEOTIDE SEQUENCE [LARGE SCALE GENOMIC DNA]</scope>
    <source>
        <strain evidence="2 3">ICMP 19927</strain>
    </source>
</reference>